<gene>
    <name evidence="1" type="ORF">MKP09_13260</name>
</gene>
<dbReference type="RefSeq" id="WP_240830475.1">
    <property type="nucleotide sequence ID" value="NZ_JAKWBL010000002.1"/>
</dbReference>
<dbReference type="InterPro" id="IPR036782">
    <property type="entry name" value="NE0471-like_N"/>
</dbReference>
<sequence>MSPYLNLGIFKQLKDPKMFNTVRPCFNSVAWANQADIDPETLYEDSIKVD</sequence>
<accession>A0ABS9SKD6</accession>
<proteinExistence type="predicted"/>
<organism evidence="1 2">
    <name type="scientific">Niabella ginsengisoli</name>
    <dbReference type="NCBI Taxonomy" id="522298"/>
    <lineage>
        <taxon>Bacteria</taxon>
        <taxon>Pseudomonadati</taxon>
        <taxon>Bacteroidota</taxon>
        <taxon>Chitinophagia</taxon>
        <taxon>Chitinophagales</taxon>
        <taxon>Chitinophagaceae</taxon>
        <taxon>Niabella</taxon>
    </lineage>
</organism>
<reference evidence="1 2" key="1">
    <citation type="submission" date="2022-02" db="EMBL/GenBank/DDBJ databases">
        <authorList>
            <person name="Min J."/>
        </authorList>
    </citation>
    <scope>NUCLEOTIDE SEQUENCE [LARGE SCALE GENOMIC DNA]</scope>
    <source>
        <strain evidence="1 2">GR10-1</strain>
    </source>
</reference>
<dbReference type="EMBL" id="JAKWBL010000002">
    <property type="protein sequence ID" value="MCH5598805.1"/>
    <property type="molecule type" value="Genomic_DNA"/>
</dbReference>
<dbReference type="Proteomes" id="UP001202248">
    <property type="component" value="Unassembled WGS sequence"/>
</dbReference>
<name>A0ABS9SKD6_9BACT</name>
<keyword evidence="2" id="KW-1185">Reference proteome</keyword>
<evidence type="ECO:0000313" key="1">
    <source>
        <dbReference type="EMBL" id="MCH5598805.1"/>
    </source>
</evidence>
<comment type="caution">
    <text evidence="1">The sequence shown here is derived from an EMBL/GenBank/DDBJ whole genome shotgun (WGS) entry which is preliminary data.</text>
</comment>
<protein>
    <submittedName>
        <fullName evidence="1">DUF2442 domain-containing protein</fullName>
    </submittedName>
</protein>
<dbReference type="SUPFAM" id="SSF143880">
    <property type="entry name" value="NE0471 N-terminal domain-like"/>
    <property type="match status" value="1"/>
</dbReference>
<evidence type="ECO:0000313" key="2">
    <source>
        <dbReference type="Proteomes" id="UP001202248"/>
    </source>
</evidence>
<dbReference type="Gene3D" id="3.30.2020.10">
    <property type="entry name" value="NE0471-like N-terminal domain"/>
    <property type="match status" value="1"/>
</dbReference>